<evidence type="ECO:0000313" key="2">
    <source>
        <dbReference type="Proteomes" id="UP000287605"/>
    </source>
</evidence>
<dbReference type="EMBL" id="NGKA01000008">
    <property type="protein sequence ID" value="RSU12287.1"/>
    <property type="molecule type" value="Genomic_DNA"/>
</dbReference>
<reference evidence="1 2" key="1">
    <citation type="submission" date="2017-05" db="EMBL/GenBank/DDBJ databases">
        <title>Vagococcus spp. assemblies.</title>
        <authorList>
            <person name="Gulvik C.A."/>
        </authorList>
    </citation>
    <scope>NUCLEOTIDE SEQUENCE [LARGE SCALE GENOMIC DNA]</scope>
    <source>
        <strain evidence="1 2">CCUG 51432</strain>
    </source>
</reference>
<name>A0A430AW54_9ENTE</name>
<dbReference type="RefSeq" id="WP_126808757.1">
    <property type="nucleotide sequence ID" value="NZ_NGKA01000008.1"/>
</dbReference>
<proteinExistence type="predicted"/>
<accession>A0A430AW54</accession>
<sequence length="90" mass="10640">MFEFESIEFTTQSVMNKEKKRLVEELCEFAGVKREEFRLQQGNVTMYGLTKEGNWIPLTSHIGDFADRIRQKSYESFKLKTKLQIKKRGS</sequence>
<organism evidence="1 2">
    <name type="scientific">Vagococcus elongatus</name>
    <dbReference type="NCBI Taxonomy" id="180344"/>
    <lineage>
        <taxon>Bacteria</taxon>
        <taxon>Bacillati</taxon>
        <taxon>Bacillota</taxon>
        <taxon>Bacilli</taxon>
        <taxon>Lactobacillales</taxon>
        <taxon>Enterococcaceae</taxon>
        <taxon>Vagococcus</taxon>
    </lineage>
</organism>
<protein>
    <submittedName>
        <fullName evidence="1">Uncharacterized protein</fullName>
    </submittedName>
</protein>
<dbReference type="Proteomes" id="UP000287605">
    <property type="component" value="Unassembled WGS sequence"/>
</dbReference>
<dbReference type="AlphaFoldDB" id="A0A430AW54"/>
<keyword evidence="2" id="KW-1185">Reference proteome</keyword>
<comment type="caution">
    <text evidence="1">The sequence shown here is derived from an EMBL/GenBank/DDBJ whole genome shotgun (WGS) entry which is preliminary data.</text>
</comment>
<evidence type="ECO:0000313" key="1">
    <source>
        <dbReference type="EMBL" id="RSU12287.1"/>
    </source>
</evidence>
<gene>
    <name evidence="1" type="ORF">CBF29_06715</name>
</gene>